<dbReference type="EMBL" id="JAHSPG010000015">
    <property type="protein sequence ID" value="MBV4359284.1"/>
    <property type="molecule type" value="Genomic_DNA"/>
</dbReference>
<dbReference type="GO" id="GO:0006352">
    <property type="term" value="P:DNA-templated transcription initiation"/>
    <property type="evidence" value="ECO:0007669"/>
    <property type="project" value="InterPro"/>
</dbReference>
<protein>
    <submittedName>
        <fullName evidence="6">RNA polymerase sigma factor</fullName>
    </submittedName>
</protein>
<dbReference type="Pfam" id="PF04542">
    <property type="entry name" value="Sigma70_r2"/>
    <property type="match status" value="1"/>
</dbReference>
<dbReference type="GO" id="GO:0016987">
    <property type="term" value="F:sigma factor activity"/>
    <property type="evidence" value="ECO:0007669"/>
    <property type="project" value="UniProtKB-KW"/>
</dbReference>
<keyword evidence="3" id="KW-0804">Transcription</keyword>
<dbReference type="InterPro" id="IPR039425">
    <property type="entry name" value="RNA_pol_sigma-70-like"/>
</dbReference>
<dbReference type="InterPro" id="IPR014284">
    <property type="entry name" value="RNA_pol_sigma-70_dom"/>
</dbReference>
<dbReference type="PANTHER" id="PTHR43133:SF60">
    <property type="entry name" value="RNA POLYMERASE SIGMA FACTOR SIGV"/>
    <property type="match status" value="1"/>
</dbReference>
<dbReference type="RefSeq" id="WP_217793335.1">
    <property type="nucleotide sequence ID" value="NZ_JAHSPG010000015.1"/>
</dbReference>
<evidence type="ECO:0000313" key="7">
    <source>
        <dbReference type="Proteomes" id="UP000812270"/>
    </source>
</evidence>
<dbReference type="InterPro" id="IPR007627">
    <property type="entry name" value="RNA_pol_sigma70_r2"/>
</dbReference>
<dbReference type="InterPro" id="IPR013249">
    <property type="entry name" value="RNA_pol_sigma70_r4_t2"/>
</dbReference>
<comment type="caution">
    <text evidence="6">The sequence shown here is derived from an EMBL/GenBank/DDBJ whole genome shotgun (WGS) entry which is preliminary data.</text>
</comment>
<evidence type="ECO:0000256" key="2">
    <source>
        <dbReference type="ARBA" id="ARBA00023082"/>
    </source>
</evidence>
<dbReference type="CDD" id="cd06171">
    <property type="entry name" value="Sigma70_r4"/>
    <property type="match status" value="1"/>
</dbReference>
<dbReference type="AlphaFoldDB" id="A0A9E2W5U7"/>
<evidence type="ECO:0000259" key="5">
    <source>
        <dbReference type="Pfam" id="PF08281"/>
    </source>
</evidence>
<keyword evidence="2" id="KW-0731">Sigma factor</keyword>
<keyword evidence="7" id="KW-1185">Reference proteome</keyword>
<dbReference type="GO" id="GO:0003677">
    <property type="term" value="F:DNA binding"/>
    <property type="evidence" value="ECO:0007669"/>
    <property type="project" value="InterPro"/>
</dbReference>
<evidence type="ECO:0000256" key="3">
    <source>
        <dbReference type="ARBA" id="ARBA00023163"/>
    </source>
</evidence>
<dbReference type="Proteomes" id="UP000812270">
    <property type="component" value="Unassembled WGS sequence"/>
</dbReference>
<dbReference type="NCBIfam" id="TIGR02937">
    <property type="entry name" value="sigma70-ECF"/>
    <property type="match status" value="1"/>
</dbReference>
<evidence type="ECO:0000313" key="6">
    <source>
        <dbReference type="EMBL" id="MBV4359284.1"/>
    </source>
</evidence>
<dbReference type="PANTHER" id="PTHR43133">
    <property type="entry name" value="RNA POLYMERASE ECF-TYPE SIGMA FACTO"/>
    <property type="match status" value="1"/>
</dbReference>
<reference evidence="6" key="1">
    <citation type="submission" date="2021-06" db="EMBL/GenBank/DDBJ databases">
        <authorList>
            <person name="Huq M.A."/>
        </authorList>
    </citation>
    <scope>NUCLEOTIDE SEQUENCE</scope>
    <source>
        <strain evidence="6">MAH-26</strain>
    </source>
</reference>
<organism evidence="6 7">
    <name type="scientific">Pinibacter aurantiacus</name>
    <dbReference type="NCBI Taxonomy" id="2851599"/>
    <lineage>
        <taxon>Bacteria</taxon>
        <taxon>Pseudomonadati</taxon>
        <taxon>Bacteroidota</taxon>
        <taxon>Chitinophagia</taxon>
        <taxon>Chitinophagales</taxon>
        <taxon>Chitinophagaceae</taxon>
        <taxon>Pinibacter</taxon>
    </lineage>
</organism>
<feature type="domain" description="RNA polymerase sigma-70 region 2" evidence="4">
    <location>
        <begin position="33"/>
        <end position="95"/>
    </location>
</feature>
<proteinExistence type="predicted"/>
<dbReference type="Pfam" id="PF08281">
    <property type="entry name" value="Sigma70_r4_2"/>
    <property type="match status" value="1"/>
</dbReference>
<feature type="domain" description="RNA polymerase sigma factor 70 region 4 type 2" evidence="5">
    <location>
        <begin position="125"/>
        <end position="178"/>
    </location>
</feature>
<evidence type="ECO:0000256" key="1">
    <source>
        <dbReference type="ARBA" id="ARBA00023015"/>
    </source>
</evidence>
<sequence>MQQALDIPEVIQRKTNAALNGNVYEMGVVFEFLRPRLYALALRICANSATAQDAVQDTFIAAFTHLQTLRNNHSFYPWLKHILINNTYQLLRRKKFEEYSEPMLMKEQMIFHSAQSALEKTSNQQQLYTSLQELSEELRSCVLLRYFSNYNSYEEIAAILCIPVGTVRSRLAAARQKLSQVYNKFDDAGDTILKNAKEWSGYYYRLWSNLYDDAYMRNELFDHLHPAINIRFTSGKCGKGRQIVEKEINEDLVLGTRFNVQEVVSCGNISVVEGPNTNTPEYPDRCAPSSVYVLFRNPAKMVETIHVYDAPRK</sequence>
<evidence type="ECO:0000259" key="4">
    <source>
        <dbReference type="Pfam" id="PF04542"/>
    </source>
</evidence>
<gene>
    <name evidence="6" type="ORF">KTO63_19100</name>
</gene>
<accession>A0A9E2W5U7</accession>
<keyword evidence="1" id="KW-0805">Transcription regulation</keyword>
<name>A0A9E2W5U7_9BACT</name>